<reference evidence="6" key="1">
    <citation type="submission" date="2025-08" db="UniProtKB">
        <authorList>
            <consortium name="Ensembl"/>
        </authorList>
    </citation>
    <scope>IDENTIFICATION</scope>
</reference>
<accession>A0A8C2YP39</accession>
<dbReference type="InterPro" id="IPR012461">
    <property type="entry name" value="SACK1"/>
</dbReference>
<dbReference type="Gene3D" id="3.30.870.10">
    <property type="entry name" value="Endonuclease Chain A"/>
    <property type="match status" value="1"/>
</dbReference>
<dbReference type="GeneID" id="102007604"/>
<keyword evidence="3" id="KW-0963">Cytoplasm</keyword>
<dbReference type="GO" id="GO:0032006">
    <property type="term" value="P:regulation of TOR signaling"/>
    <property type="evidence" value="ECO:0007669"/>
    <property type="project" value="Ensembl"/>
</dbReference>
<evidence type="ECO:0000256" key="3">
    <source>
        <dbReference type="ARBA" id="ARBA00022490"/>
    </source>
</evidence>
<dbReference type="GO" id="GO:0008017">
    <property type="term" value="F:microtubule binding"/>
    <property type="evidence" value="ECO:0007669"/>
    <property type="project" value="Ensembl"/>
</dbReference>
<dbReference type="GO" id="GO:0097431">
    <property type="term" value="C:mitotic spindle pole"/>
    <property type="evidence" value="ECO:0007669"/>
    <property type="project" value="Ensembl"/>
</dbReference>
<dbReference type="PANTHER" id="PTHR16181:SF29">
    <property type="entry name" value="PROTEIN FAM83A-RELATED"/>
    <property type="match status" value="1"/>
</dbReference>
<evidence type="ECO:0000256" key="1">
    <source>
        <dbReference type="ARBA" id="ARBA00004496"/>
    </source>
</evidence>
<dbReference type="GO" id="GO:0019901">
    <property type="term" value="F:protein kinase binding"/>
    <property type="evidence" value="ECO:0007669"/>
    <property type="project" value="Ensembl"/>
</dbReference>
<dbReference type="GO" id="GO:0008283">
    <property type="term" value="P:cell population proliferation"/>
    <property type="evidence" value="ECO:0007669"/>
    <property type="project" value="Ensembl"/>
</dbReference>
<feature type="compositionally biased region" description="Low complexity" evidence="4">
    <location>
        <begin position="462"/>
        <end position="484"/>
    </location>
</feature>
<gene>
    <name evidence="6" type="primary">FAM83D</name>
</gene>
<comment type="similarity">
    <text evidence="2">Belongs to the FAM83 family.</text>
</comment>
<dbReference type="FunFam" id="3.30.870.10:FF:000004">
    <property type="entry name" value="protein FAM83H isoform X2"/>
    <property type="match status" value="1"/>
</dbReference>
<dbReference type="GO" id="GO:0070372">
    <property type="term" value="P:regulation of ERK1 and ERK2 cascade"/>
    <property type="evidence" value="ECO:0007669"/>
    <property type="project" value="Ensembl"/>
</dbReference>
<dbReference type="GO" id="GO:0042176">
    <property type="term" value="P:regulation of protein catabolic process"/>
    <property type="evidence" value="ECO:0007669"/>
    <property type="project" value="Ensembl"/>
</dbReference>
<evidence type="ECO:0000313" key="6">
    <source>
        <dbReference type="Ensembl" id="ENSCLAP00000012913.1"/>
    </source>
</evidence>
<feature type="region of interest" description="Disordered" evidence="4">
    <location>
        <begin position="428"/>
        <end position="484"/>
    </location>
</feature>
<dbReference type="PANTHER" id="PTHR16181">
    <property type="entry name" value="PROTEIN FAM83A-RELATED"/>
    <property type="match status" value="1"/>
</dbReference>
<dbReference type="InterPro" id="IPR050944">
    <property type="entry name" value="FAM83"/>
</dbReference>
<dbReference type="GO" id="GO:1902480">
    <property type="term" value="P:protein localization to mitotic spindle"/>
    <property type="evidence" value="ECO:0007669"/>
    <property type="project" value="Ensembl"/>
</dbReference>
<dbReference type="Proteomes" id="UP000694398">
    <property type="component" value="Unassembled WGS sequence"/>
</dbReference>
<dbReference type="GO" id="GO:0051310">
    <property type="term" value="P:metaphase chromosome alignment"/>
    <property type="evidence" value="ECO:0007669"/>
    <property type="project" value="Ensembl"/>
</dbReference>
<evidence type="ECO:0000256" key="2">
    <source>
        <dbReference type="ARBA" id="ARBA00006937"/>
    </source>
</evidence>
<evidence type="ECO:0000259" key="5">
    <source>
        <dbReference type="Pfam" id="PF07894"/>
    </source>
</evidence>
<dbReference type="GeneTree" id="ENSGT00940000158405"/>
<dbReference type="AlphaFoldDB" id="A0A8C2YP39"/>
<sequence length="588" mass="64618">MALRPEVLDELPAFCLSPCGPPNPAELFSEERRLALEELVAGGPEAFTAFLRRERLGRFLNPDEVCAVLHSAQQPREEGAAAAAAVAEDSFGSSHDCSSGTYFPEQSDLEPPLLELGWPAFYQGAYRGATRVEAHFQPRGAGAGGPYGCKDALRQQLRSAREVIAVVMDVFTDIDIFRDLQEICREQRVAVYILLDQALVSHFLDMCMDLKVHPEQEKLMSVRTITGNIYYARSGTKIVGKVHEKFTLIDGIRVATGSYSFTWTDGKLNSSNLVVLSGQVVEHFDLEFRILYAQSKPISPKLLSNFQISGKFDHLVDRKPLTKELTLGNLLRMRLAKLSSTPKKTDLAPEEPVEGKTGTKPRNSVSFTINEEDYFHSHRDELGDSKAVDAATQTEAEAEMAAVSVSEVGTQTSMDTACAGTQTTIATRASSSQTTVWSKSATTQTDSDESSHFSQGMQSKEGSPVSKMSVSRSSSLKSSSSLSSQGSVASSIGSHASLRAPDFHTPGYPKYLGSPHLDLCLRDSFRNLNQERQFHFAGIRSRLNHMLAMLSRRTLFAENYLGFKPGNFTRASVNLVAVRDTVLYPSYQ</sequence>
<name>A0A8C2YP39_CHILA</name>
<dbReference type="OrthoDB" id="9882762at2759"/>
<feature type="region of interest" description="Disordered" evidence="4">
    <location>
        <begin position="341"/>
        <end position="366"/>
    </location>
</feature>
<dbReference type="GO" id="GO:0005829">
    <property type="term" value="C:cytosol"/>
    <property type="evidence" value="ECO:0007669"/>
    <property type="project" value="Ensembl"/>
</dbReference>
<dbReference type="Pfam" id="PF07894">
    <property type="entry name" value="SACK1"/>
    <property type="match status" value="1"/>
</dbReference>
<dbReference type="Ensembl" id="ENSCLAT00000013063.1">
    <property type="protein sequence ID" value="ENSCLAP00000012913.1"/>
    <property type="gene ID" value="ENSCLAG00000008915.1"/>
</dbReference>
<feature type="compositionally biased region" description="Polar residues" evidence="4">
    <location>
        <begin position="428"/>
        <end position="445"/>
    </location>
</feature>
<proteinExistence type="inferred from homology"/>
<dbReference type="RefSeq" id="XP_005392580.1">
    <property type="nucleotide sequence ID" value="XM_005392523.2"/>
</dbReference>
<dbReference type="GO" id="GO:0019894">
    <property type="term" value="F:kinesin binding"/>
    <property type="evidence" value="ECO:0007669"/>
    <property type="project" value="Ensembl"/>
</dbReference>
<dbReference type="OMA" id="HFLDMCM"/>
<dbReference type="SUPFAM" id="SSF56024">
    <property type="entry name" value="Phospholipase D/nuclease"/>
    <property type="match status" value="1"/>
</dbReference>
<protein>
    <submittedName>
        <fullName evidence="6">Family with sequence similarity 83 member D</fullName>
    </submittedName>
</protein>
<reference evidence="6" key="2">
    <citation type="submission" date="2025-09" db="UniProtKB">
        <authorList>
            <consortium name="Ensembl"/>
        </authorList>
    </citation>
    <scope>IDENTIFICATION</scope>
</reference>
<evidence type="ECO:0000256" key="4">
    <source>
        <dbReference type="SAM" id="MobiDB-lite"/>
    </source>
</evidence>
<dbReference type="GO" id="GO:0001837">
    <property type="term" value="P:epithelial to mesenchymal transition"/>
    <property type="evidence" value="ECO:0007669"/>
    <property type="project" value="Ensembl"/>
</dbReference>
<dbReference type="GO" id="GO:0045171">
    <property type="term" value="C:intercellular bridge"/>
    <property type="evidence" value="ECO:0007669"/>
    <property type="project" value="Ensembl"/>
</dbReference>
<keyword evidence="7" id="KW-1185">Reference proteome</keyword>
<feature type="compositionally biased region" description="Polar residues" evidence="4">
    <location>
        <begin position="452"/>
        <end position="461"/>
    </location>
</feature>
<feature type="domain" description="Scaffolding anchor of CK1" evidence="5">
    <location>
        <begin position="20"/>
        <end position="297"/>
    </location>
</feature>
<dbReference type="CTD" id="81610"/>
<dbReference type="GO" id="GO:0007165">
    <property type="term" value="P:signal transduction"/>
    <property type="evidence" value="ECO:0007669"/>
    <property type="project" value="TreeGrafter"/>
</dbReference>
<organism evidence="6 7">
    <name type="scientific">Chinchilla lanigera</name>
    <name type="common">Long-tailed chinchilla</name>
    <name type="synonym">Chinchilla villidera</name>
    <dbReference type="NCBI Taxonomy" id="34839"/>
    <lineage>
        <taxon>Eukaryota</taxon>
        <taxon>Metazoa</taxon>
        <taxon>Chordata</taxon>
        <taxon>Craniata</taxon>
        <taxon>Vertebrata</taxon>
        <taxon>Euteleostomi</taxon>
        <taxon>Mammalia</taxon>
        <taxon>Eutheria</taxon>
        <taxon>Euarchontoglires</taxon>
        <taxon>Glires</taxon>
        <taxon>Rodentia</taxon>
        <taxon>Hystricomorpha</taxon>
        <taxon>Chinchillidae</taxon>
        <taxon>Chinchilla</taxon>
    </lineage>
</organism>
<comment type="subcellular location">
    <subcellularLocation>
        <location evidence="1">Cytoplasm</location>
    </subcellularLocation>
</comment>
<evidence type="ECO:0000313" key="7">
    <source>
        <dbReference type="Proteomes" id="UP000694398"/>
    </source>
</evidence>
<dbReference type="GO" id="GO:1902808">
    <property type="term" value="P:positive regulation of cell cycle G1/S phase transition"/>
    <property type="evidence" value="ECO:0007669"/>
    <property type="project" value="Ensembl"/>
</dbReference>
<dbReference type="GO" id="GO:0016477">
    <property type="term" value="P:cell migration"/>
    <property type="evidence" value="ECO:0007669"/>
    <property type="project" value="Ensembl"/>
</dbReference>